<evidence type="ECO:0000313" key="4">
    <source>
        <dbReference type="Proteomes" id="UP001501414"/>
    </source>
</evidence>
<feature type="compositionally biased region" description="Polar residues" evidence="2">
    <location>
        <begin position="1"/>
        <end position="19"/>
    </location>
</feature>
<name>A0ABN1Y1S0_9PSEU</name>
<proteinExistence type="inferred from homology"/>
<evidence type="ECO:0000256" key="1">
    <source>
        <dbReference type="ARBA" id="ARBA00010617"/>
    </source>
</evidence>
<comment type="similarity">
    <text evidence="1">Belongs to the cytochrome P450 family.</text>
</comment>
<dbReference type="SUPFAM" id="SSF48264">
    <property type="entry name" value="Cytochrome P450"/>
    <property type="match status" value="1"/>
</dbReference>
<dbReference type="Gene3D" id="1.10.630.10">
    <property type="entry name" value="Cytochrome P450"/>
    <property type="match status" value="1"/>
</dbReference>
<evidence type="ECO:0000256" key="2">
    <source>
        <dbReference type="SAM" id="MobiDB-lite"/>
    </source>
</evidence>
<dbReference type="PANTHER" id="PTHR24305">
    <property type="entry name" value="CYTOCHROME P450"/>
    <property type="match status" value="1"/>
</dbReference>
<dbReference type="InterPro" id="IPR001128">
    <property type="entry name" value="Cyt_P450"/>
</dbReference>
<dbReference type="InterPro" id="IPR050121">
    <property type="entry name" value="Cytochrome_P450_monoxygenase"/>
</dbReference>
<keyword evidence="4" id="KW-1185">Reference proteome</keyword>
<protein>
    <submittedName>
        <fullName evidence="3">Cytochrome P450</fullName>
    </submittedName>
</protein>
<dbReference type="InterPro" id="IPR036396">
    <property type="entry name" value="Cyt_P450_sf"/>
</dbReference>
<gene>
    <name evidence="3" type="ORF">GCM10009613_45290</name>
</gene>
<evidence type="ECO:0000313" key="3">
    <source>
        <dbReference type="EMBL" id="GAA1395503.1"/>
    </source>
</evidence>
<sequence>MPAPTQNRTETTTGPSRPTGTDLPVLSRADTARLLGTALGPIVAQGVIARRPKVVAAAGRLGTDDRSVRLLQRLRDRYGDGPVRVPAPGRPSALVLDAAGVRRVLEDGPEPFTPASWEKRGALGHFQPHGVLISQGAARAERRRFNEAVLDTGSPLHAQAGDIAAVVRQETGQLRDDAVRTGAFDWDAFVVAWWRIVRRIVLGDGAREDHGLTDTLTRLRRRGNWSHLAPRSEQLRERFASGVRSHLRRAEEGSLAARIAQTAPDPDDGTTPEDQIGHWLFAWDPGAAVTLRALALLATHPEVRGRARAEMAAEGPADRPRELSVLRSAVLESTRLWPTTPLLIRESTADTDWPGGTLPAGTSLLVPTWFLHRDDRRRDDADRLDVQQWLDGSARDDWMLTPFSGGHAACPGQELVLFVASTVLATLLEDHHAVLLPPESFDAGQPLPRGLNPYALRFGLARAAAGTGLER</sequence>
<feature type="region of interest" description="Disordered" evidence="2">
    <location>
        <begin position="1"/>
        <end position="24"/>
    </location>
</feature>
<dbReference type="RefSeq" id="WP_344025774.1">
    <property type="nucleotide sequence ID" value="NZ_BAAAJK010000030.1"/>
</dbReference>
<reference evidence="3 4" key="1">
    <citation type="journal article" date="2019" name="Int. J. Syst. Evol. Microbiol.">
        <title>The Global Catalogue of Microorganisms (GCM) 10K type strain sequencing project: providing services to taxonomists for standard genome sequencing and annotation.</title>
        <authorList>
            <consortium name="The Broad Institute Genomics Platform"/>
            <consortium name="The Broad Institute Genome Sequencing Center for Infectious Disease"/>
            <person name="Wu L."/>
            <person name="Ma J."/>
        </authorList>
    </citation>
    <scope>NUCLEOTIDE SEQUENCE [LARGE SCALE GENOMIC DNA]</scope>
    <source>
        <strain evidence="3 4">JCM 11896</strain>
    </source>
</reference>
<dbReference type="PANTHER" id="PTHR24305:SF166">
    <property type="entry name" value="CYTOCHROME P450 12A4, MITOCHONDRIAL-RELATED"/>
    <property type="match status" value="1"/>
</dbReference>
<dbReference type="Pfam" id="PF00067">
    <property type="entry name" value="p450"/>
    <property type="match status" value="1"/>
</dbReference>
<accession>A0ABN1Y1S0</accession>
<organism evidence="3 4">
    <name type="scientific">Pseudonocardia kongjuensis</name>
    <dbReference type="NCBI Taxonomy" id="102227"/>
    <lineage>
        <taxon>Bacteria</taxon>
        <taxon>Bacillati</taxon>
        <taxon>Actinomycetota</taxon>
        <taxon>Actinomycetes</taxon>
        <taxon>Pseudonocardiales</taxon>
        <taxon>Pseudonocardiaceae</taxon>
        <taxon>Pseudonocardia</taxon>
    </lineage>
</organism>
<dbReference type="Proteomes" id="UP001501414">
    <property type="component" value="Unassembled WGS sequence"/>
</dbReference>
<dbReference type="EMBL" id="BAAAJK010000030">
    <property type="protein sequence ID" value="GAA1395503.1"/>
    <property type="molecule type" value="Genomic_DNA"/>
</dbReference>
<comment type="caution">
    <text evidence="3">The sequence shown here is derived from an EMBL/GenBank/DDBJ whole genome shotgun (WGS) entry which is preliminary data.</text>
</comment>